<organism evidence="1 2">
    <name type="scientific">Glossina palpalis gambiensis</name>
    <dbReference type="NCBI Taxonomy" id="67801"/>
    <lineage>
        <taxon>Eukaryota</taxon>
        <taxon>Metazoa</taxon>
        <taxon>Ecdysozoa</taxon>
        <taxon>Arthropoda</taxon>
        <taxon>Hexapoda</taxon>
        <taxon>Insecta</taxon>
        <taxon>Pterygota</taxon>
        <taxon>Neoptera</taxon>
        <taxon>Endopterygota</taxon>
        <taxon>Diptera</taxon>
        <taxon>Brachycera</taxon>
        <taxon>Muscomorpha</taxon>
        <taxon>Hippoboscoidea</taxon>
        <taxon>Glossinidae</taxon>
        <taxon>Glossina</taxon>
    </lineage>
</organism>
<reference evidence="2" key="1">
    <citation type="submission" date="2015-01" db="EMBL/GenBank/DDBJ databases">
        <authorList>
            <person name="Aksoy S."/>
            <person name="Warren W."/>
            <person name="Wilson R.K."/>
        </authorList>
    </citation>
    <scope>NUCLEOTIDE SEQUENCE [LARGE SCALE GENOMIC DNA]</scope>
    <source>
        <strain evidence="2">IAEA</strain>
    </source>
</reference>
<evidence type="ECO:0000313" key="2">
    <source>
        <dbReference type="Proteomes" id="UP000092460"/>
    </source>
</evidence>
<dbReference type="AlphaFoldDB" id="A0A1B0BB57"/>
<dbReference type="EnsemblMetazoa" id="GPPI024503-RA">
    <property type="protein sequence ID" value="GPPI024503-PA"/>
    <property type="gene ID" value="GPPI024503"/>
</dbReference>
<protein>
    <submittedName>
        <fullName evidence="1">Uncharacterized protein</fullName>
    </submittedName>
</protein>
<accession>A0A1B0BB57</accession>
<keyword evidence="2" id="KW-1185">Reference proteome</keyword>
<evidence type="ECO:0000313" key="1">
    <source>
        <dbReference type="EnsemblMetazoa" id="GPPI024503-PA"/>
    </source>
</evidence>
<proteinExistence type="predicted"/>
<dbReference type="VEuPathDB" id="VectorBase:GPPI024503"/>
<sequence length="124" mass="13410">MSYSKGLIPASRFFFSIREYTAISFCNCCTSKSVLPCATKEEANLLANSFLSACVRRGVNVVGKVCSFETLPGSVASTDIALLDDCTNACFDEFIARELLDDCMVLKPPGLTYPDDTVLSLGKV</sequence>
<dbReference type="EMBL" id="JXJN01011305">
    <property type="status" value="NOT_ANNOTATED_CDS"/>
    <property type="molecule type" value="Genomic_DNA"/>
</dbReference>
<reference evidence="1" key="2">
    <citation type="submission" date="2020-05" db="UniProtKB">
        <authorList>
            <consortium name="EnsemblMetazoa"/>
        </authorList>
    </citation>
    <scope>IDENTIFICATION</scope>
    <source>
        <strain evidence="1">IAEA</strain>
    </source>
</reference>
<dbReference type="Proteomes" id="UP000092460">
    <property type="component" value="Unassembled WGS sequence"/>
</dbReference>
<name>A0A1B0BB57_9MUSC</name>